<accession>A0A7T6ZEI7</accession>
<dbReference type="CDD" id="cd06267">
    <property type="entry name" value="PBP1_LacI_sugar_binding-like"/>
    <property type="match status" value="1"/>
</dbReference>
<feature type="domain" description="Periplasmic binding protein/LacI sugar binding" evidence="1">
    <location>
        <begin position="10"/>
        <end position="135"/>
    </location>
</feature>
<gene>
    <name evidence="2" type="ORF">HUG20_11025</name>
</gene>
<dbReference type="EMBL" id="CP054706">
    <property type="protein sequence ID" value="QQK81951.1"/>
    <property type="molecule type" value="Genomic_DNA"/>
</dbReference>
<dbReference type="PANTHER" id="PTHR30146">
    <property type="entry name" value="LACI-RELATED TRANSCRIPTIONAL REPRESSOR"/>
    <property type="match status" value="1"/>
</dbReference>
<dbReference type="KEGG" id="scib:HUG20_11025"/>
<proteinExistence type="predicted"/>
<dbReference type="GO" id="GO:0000976">
    <property type="term" value="F:transcription cis-regulatory region binding"/>
    <property type="evidence" value="ECO:0007669"/>
    <property type="project" value="TreeGrafter"/>
</dbReference>
<dbReference type="GO" id="GO:0003700">
    <property type="term" value="F:DNA-binding transcription factor activity"/>
    <property type="evidence" value="ECO:0007669"/>
    <property type="project" value="TreeGrafter"/>
</dbReference>
<dbReference type="InterPro" id="IPR028082">
    <property type="entry name" value="Peripla_BP_I"/>
</dbReference>
<dbReference type="InterPro" id="IPR001761">
    <property type="entry name" value="Peripla_BP/Lac1_sug-bd_dom"/>
</dbReference>
<sequence>METGEGANLSVYEEVLKQQVDGIVLSSIFIDDPIYQELVASGIPFVMFNRRYSSGGNYIEINDEKAGQLATNHLLKLGYVKIAWIGGPTHASTFQGRLSGYQKAMTSANHPVGYEWIKETDTTELSVVKAVDALLLLDTNRHFRGDRLDCIILPKLLTANGVPNPQTL</sequence>
<protein>
    <submittedName>
        <fullName evidence="2">Substrate-binding domain-containing protein</fullName>
    </submittedName>
</protein>
<dbReference type="AlphaFoldDB" id="A0A7T6ZEI7"/>
<dbReference type="Proteomes" id="UP000595349">
    <property type="component" value="Chromosome"/>
</dbReference>
<dbReference type="Gene3D" id="3.40.50.2300">
    <property type="match status" value="2"/>
</dbReference>
<evidence type="ECO:0000313" key="2">
    <source>
        <dbReference type="EMBL" id="QQK81951.1"/>
    </source>
</evidence>
<evidence type="ECO:0000259" key="1">
    <source>
        <dbReference type="Pfam" id="PF00532"/>
    </source>
</evidence>
<dbReference type="Pfam" id="PF00532">
    <property type="entry name" value="Peripla_BP_1"/>
    <property type="match status" value="1"/>
</dbReference>
<name>A0A7T6ZEI7_9BACI</name>
<dbReference type="SUPFAM" id="SSF53822">
    <property type="entry name" value="Periplasmic binding protein-like I"/>
    <property type="match status" value="1"/>
</dbReference>
<reference evidence="2 3" key="1">
    <citation type="submission" date="2020-06" db="EMBL/GenBank/DDBJ databases">
        <title>Genomic analysis of Salicibibacter sp. NKC21-4.</title>
        <authorList>
            <person name="Oh Y.J."/>
        </authorList>
    </citation>
    <scope>NUCLEOTIDE SEQUENCE [LARGE SCALE GENOMIC DNA]</scope>
    <source>
        <strain evidence="2 3">NKC21-4</strain>
    </source>
</reference>
<dbReference type="RefSeq" id="WP_200090480.1">
    <property type="nucleotide sequence ID" value="NZ_CP054706.1"/>
</dbReference>
<organism evidence="2 3">
    <name type="scientific">Salicibibacter cibi</name>
    <dbReference type="NCBI Taxonomy" id="2743001"/>
    <lineage>
        <taxon>Bacteria</taxon>
        <taxon>Bacillati</taxon>
        <taxon>Bacillota</taxon>
        <taxon>Bacilli</taxon>
        <taxon>Bacillales</taxon>
        <taxon>Bacillaceae</taxon>
        <taxon>Salicibibacter</taxon>
    </lineage>
</organism>
<dbReference type="PANTHER" id="PTHR30146:SF120">
    <property type="entry name" value="ALANINE RACEMASE"/>
    <property type="match status" value="1"/>
</dbReference>
<evidence type="ECO:0000313" key="3">
    <source>
        <dbReference type="Proteomes" id="UP000595349"/>
    </source>
</evidence>
<keyword evidence="3" id="KW-1185">Reference proteome</keyword>